<feature type="region of interest" description="Disordered" evidence="1">
    <location>
        <begin position="1"/>
        <end position="20"/>
    </location>
</feature>
<keyword evidence="2" id="KW-1133">Transmembrane helix</keyword>
<keyword evidence="2" id="KW-0472">Membrane</keyword>
<reference evidence="3 4" key="1">
    <citation type="journal article" date="2021" name="Nat. Commun.">
        <title>Genetic determinants of endophytism in the Arabidopsis root mycobiome.</title>
        <authorList>
            <person name="Mesny F."/>
            <person name="Miyauchi S."/>
            <person name="Thiergart T."/>
            <person name="Pickel B."/>
            <person name="Atanasova L."/>
            <person name="Karlsson M."/>
            <person name="Huettel B."/>
            <person name="Barry K.W."/>
            <person name="Haridas S."/>
            <person name="Chen C."/>
            <person name="Bauer D."/>
            <person name="Andreopoulos W."/>
            <person name="Pangilinan J."/>
            <person name="LaButti K."/>
            <person name="Riley R."/>
            <person name="Lipzen A."/>
            <person name="Clum A."/>
            <person name="Drula E."/>
            <person name="Henrissat B."/>
            <person name="Kohler A."/>
            <person name="Grigoriev I.V."/>
            <person name="Martin F.M."/>
            <person name="Hacquard S."/>
        </authorList>
    </citation>
    <scope>NUCLEOTIDE SEQUENCE [LARGE SCALE GENOMIC DNA]</scope>
    <source>
        <strain evidence="3 4">MPI-SDFR-AT-0080</strain>
    </source>
</reference>
<evidence type="ECO:0000313" key="3">
    <source>
        <dbReference type="EMBL" id="KAH7043947.1"/>
    </source>
</evidence>
<name>A0ABQ8G3U0_9PEZI</name>
<accession>A0ABQ8G3U0</accession>
<evidence type="ECO:0000256" key="1">
    <source>
        <dbReference type="SAM" id="MobiDB-lite"/>
    </source>
</evidence>
<comment type="caution">
    <text evidence="3">The sequence shown here is derived from an EMBL/GenBank/DDBJ whole genome shotgun (WGS) entry which is preliminary data.</text>
</comment>
<evidence type="ECO:0000256" key="2">
    <source>
        <dbReference type="SAM" id="Phobius"/>
    </source>
</evidence>
<sequence length="157" mass="17434">MDGIQHEANRRLPEYSHHSDAGVSAHAAQLGSLQLVDMVEDTYSSKAEQAKVPNGPPMDCESYPEVYHETLPEVKVDHNSFPEVAGNDALRFAGCQARRSAHSKRNMRCGLPKTWFWILICVSMLDITCFHIAFATPDSLVAIARIRGGRVTYPLPL</sequence>
<proteinExistence type="predicted"/>
<keyword evidence="4" id="KW-1185">Reference proteome</keyword>
<dbReference type="Proteomes" id="UP000774617">
    <property type="component" value="Unassembled WGS sequence"/>
</dbReference>
<feature type="transmembrane region" description="Helical" evidence="2">
    <location>
        <begin position="114"/>
        <end position="134"/>
    </location>
</feature>
<organism evidence="3 4">
    <name type="scientific">Macrophomina phaseolina</name>
    <dbReference type="NCBI Taxonomy" id="35725"/>
    <lineage>
        <taxon>Eukaryota</taxon>
        <taxon>Fungi</taxon>
        <taxon>Dikarya</taxon>
        <taxon>Ascomycota</taxon>
        <taxon>Pezizomycotina</taxon>
        <taxon>Dothideomycetes</taxon>
        <taxon>Dothideomycetes incertae sedis</taxon>
        <taxon>Botryosphaeriales</taxon>
        <taxon>Botryosphaeriaceae</taxon>
        <taxon>Macrophomina</taxon>
    </lineage>
</organism>
<feature type="non-terminal residue" evidence="3">
    <location>
        <position position="157"/>
    </location>
</feature>
<keyword evidence="2" id="KW-0812">Transmembrane</keyword>
<dbReference type="EMBL" id="JAGTJR010000021">
    <property type="protein sequence ID" value="KAH7043947.1"/>
    <property type="molecule type" value="Genomic_DNA"/>
</dbReference>
<evidence type="ECO:0000313" key="4">
    <source>
        <dbReference type="Proteomes" id="UP000774617"/>
    </source>
</evidence>
<protein>
    <submittedName>
        <fullName evidence="3">Uncharacterized protein</fullName>
    </submittedName>
</protein>
<gene>
    <name evidence="3" type="ORF">B0J12DRAFT_671260</name>
</gene>